<dbReference type="EMBL" id="CP000011">
    <property type="protein sequence ID" value="AAU47107.1"/>
    <property type="molecule type" value="Genomic_DNA"/>
</dbReference>
<organism evidence="1 2">
    <name type="scientific">Burkholderia mallei (strain ATCC 23344)</name>
    <dbReference type="NCBI Taxonomy" id="243160"/>
    <lineage>
        <taxon>Bacteria</taxon>
        <taxon>Pseudomonadati</taxon>
        <taxon>Pseudomonadota</taxon>
        <taxon>Betaproteobacteria</taxon>
        <taxon>Burkholderiales</taxon>
        <taxon>Burkholderiaceae</taxon>
        <taxon>Burkholderia</taxon>
        <taxon>pseudomallei group</taxon>
    </lineage>
</organism>
<dbReference type="Proteomes" id="UP000006693">
    <property type="component" value="Chromosome 2"/>
</dbReference>
<evidence type="ECO:0000313" key="1">
    <source>
        <dbReference type="EMBL" id="AAU47107.1"/>
    </source>
</evidence>
<gene>
    <name evidence="1" type="ordered locus">BMAA0838</name>
</gene>
<name>A0A0H2WEM7_BURMA</name>
<accession>A0A0H2WEM7</accession>
<dbReference type="AlphaFoldDB" id="A0A0H2WEM7"/>
<dbReference type="HOGENOM" id="CLU_1615897_0_0_4"/>
<dbReference type="KEGG" id="bma:BMAA0838"/>
<keyword evidence="2" id="KW-1185">Reference proteome</keyword>
<evidence type="ECO:0000313" key="2">
    <source>
        <dbReference type="Proteomes" id="UP000006693"/>
    </source>
</evidence>
<sequence>MVYGVRDGVSAQLNAAGRTALGSRVRLLRARMRNRGTARTQDLRHHASAAEPRFDGRTQAGRRTWAHARMHAPQSAMCDTGGYRHACARCIARPFPSHIGCPPCCGSGASGAVERGHREGAARAARWYGGCEPWRRAVYDAWRRRVPVQPTTRFPHLETCSCSS</sequence>
<protein>
    <submittedName>
        <fullName evidence="1">Uncharacterized protein</fullName>
    </submittedName>
</protein>
<proteinExistence type="predicted"/>
<reference evidence="1 2" key="1">
    <citation type="journal article" date="2004" name="Proc. Natl. Acad. Sci. U.S.A.">
        <title>Structural flexibility in the Burkholderia mallei genome.</title>
        <authorList>
            <person name="Nierman W.C."/>
            <person name="DeShazer D."/>
            <person name="Kim H.S."/>
            <person name="Tettelin H."/>
            <person name="Nelson K.E."/>
            <person name="Feldblyum T."/>
            <person name="Ulrich R.L."/>
            <person name="Ronning C.M."/>
            <person name="Brinkac L.M."/>
            <person name="Daugherty S.C."/>
            <person name="Davidsen T.D."/>
            <person name="Deboy R.T."/>
            <person name="Dimitrov G."/>
            <person name="Dodson R.J."/>
            <person name="Durkin A.S."/>
            <person name="Gwinn M.L."/>
            <person name="Haft D.H."/>
            <person name="Khouri H."/>
            <person name="Kolonay J.F."/>
            <person name="Madupu R."/>
            <person name="Mohammoud Y."/>
            <person name="Nelson W.C."/>
            <person name="Radune D."/>
            <person name="Romero C.M."/>
            <person name="Sarria S."/>
            <person name="Selengut J."/>
            <person name="Shamblin C."/>
            <person name="Sullivan S.A."/>
            <person name="White O."/>
            <person name="Yu Y."/>
            <person name="Zafar N."/>
            <person name="Zhou L."/>
            <person name="Fraser C.M."/>
        </authorList>
    </citation>
    <scope>NUCLEOTIDE SEQUENCE [LARGE SCALE GENOMIC DNA]</scope>
    <source>
        <strain evidence="1 2">ATCC 23344</strain>
    </source>
</reference>